<protein>
    <submittedName>
        <fullName evidence="1">Uncharacterized protein</fullName>
    </submittedName>
</protein>
<dbReference type="RefSeq" id="WP_223815832.1">
    <property type="nucleotide sequence ID" value="NZ_VWSF01000003.1"/>
</dbReference>
<dbReference type="AlphaFoldDB" id="A0A5M6DPU0"/>
<proteinExistence type="predicted"/>
<evidence type="ECO:0000313" key="1">
    <source>
        <dbReference type="EMBL" id="KAA5548229.1"/>
    </source>
</evidence>
<dbReference type="Proteomes" id="UP000323426">
    <property type="component" value="Unassembled WGS sequence"/>
</dbReference>
<dbReference type="EMBL" id="VWSF01000003">
    <property type="protein sequence ID" value="KAA5548229.1"/>
    <property type="molecule type" value="Genomic_DNA"/>
</dbReference>
<keyword evidence="2" id="KW-1185">Reference proteome</keyword>
<accession>A0A5M6DPU0</accession>
<reference evidence="1 2" key="1">
    <citation type="submission" date="2019-09" db="EMBL/GenBank/DDBJ databases">
        <title>Genome sequence and assembly of Adhaeribacter sp.</title>
        <authorList>
            <person name="Chhetri G."/>
        </authorList>
    </citation>
    <scope>NUCLEOTIDE SEQUENCE [LARGE SCALE GENOMIC DNA]</scope>
    <source>
        <strain evidence="1 2">DK36</strain>
    </source>
</reference>
<name>A0A5M6DPU0_9BACT</name>
<sequence length="81" mass="8937">MKRLPLLVGYQCAGASLAKRNLCLLIEASFQLAGSWKLPLIKTNQLQAGASKHKIFLSLHAHGDNIFIGTRLFEAEILISF</sequence>
<organism evidence="1 2">
    <name type="scientific">Adhaeribacter rhizoryzae</name>
    <dbReference type="NCBI Taxonomy" id="2607907"/>
    <lineage>
        <taxon>Bacteria</taxon>
        <taxon>Pseudomonadati</taxon>
        <taxon>Bacteroidota</taxon>
        <taxon>Cytophagia</taxon>
        <taxon>Cytophagales</taxon>
        <taxon>Hymenobacteraceae</taxon>
        <taxon>Adhaeribacter</taxon>
    </lineage>
</organism>
<gene>
    <name evidence="1" type="ORF">F0145_05735</name>
</gene>
<evidence type="ECO:0000313" key="2">
    <source>
        <dbReference type="Proteomes" id="UP000323426"/>
    </source>
</evidence>
<comment type="caution">
    <text evidence="1">The sequence shown here is derived from an EMBL/GenBank/DDBJ whole genome shotgun (WGS) entry which is preliminary data.</text>
</comment>